<organism evidence="1 2">
    <name type="scientific">Microbacterium marinilacus</name>
    <dbReference type="NCBI Taxonomy" id="415209"/>
    <lineage>
        <taxon>Bacteria</taxon>
        <taxon>Bacillati</taxon>
        <taxon>Actinomycetota</taxon>
        <taxon>Actinomycetes</taxon>
        <taxon>Micrococcales</taxon>
        <taxon>Microbacteriaceae</taxon>
        <taxon>Microbacterium</taxon>
    </lineage>
</organism>
<evidence type="ECO:0000313" key="1">
    <source>
        <dbReference type="EMBL" id="GAA3660044.1"/>
    </source>
</evidence>
<dbReference type="RefSeq" id="WP_221860527.1">
    <property type="nucleotide sequence ID" value="NZ_BAAAYV010000010.1"/>
</dbReference>
<name>A0ABP7BGE7_9MICO</name>
<dbReference type="Proteomes" id="UP001410795">
    <property type="component" value="Unassembled WGS sequence"/>
</dbReference>
<dbReference type="EMBL" id="BAAAYV010000010">
    <property type="protein sequence ID" value="GAA3660044.1"/>
    <property type="molecule type" value="Genomic_DNA"/>
</dbReference>
<sequence length="341" mass="38146">MTGEHWATILEHARWAPSPHNSQPMRVRVLDERRAEVFYDLDRGLPAESFGIPFGHVAAGVFLQAIELIARAQGLRAEIVEIHREMDFSASDRLHPIATVTLTDEPATAADRRLLALFRSRRTNRRPYDPVPIARDTFVSAAAVTDGFGFAFAHTDDGRLVDRIIRVNQETLFRDLQNDDVHAEILHWLRTTRAEAARTGDGLSAETMLLPGWLLGFAMRHRGLWQLPVIGPIVRGTYLRTMGGVRHLGWLTGPFAGPADYLRAGRCFLALWLDFEARGVVLHPLGTVITNPASHAEFVESAAIVEREGEMAWMLFRLGHAPRPPAARRRPVSSLLVEDRA</sequence>
<proteinExistence type="predicted"/>
<comment type="caution">
    <text evidence="1">The sequence shown here is derived from an EMBL/GenBank/DDBJ whole genome shotgun (WGS) entry which is preliminary data.</text>
</comment>
<gene>
    <name evidence="1" type="ORF">GCM10022202_21130</name>
</gene>
<accession>A0ABP7BGE7</accession>
<protein>
    <recommendedName>
        <fullName evidence="3">Nitroreductase domain-containing protein</fullName>
    </recommendedName>
</protein>
<dbReference type="Gene3D" id="3.40.109.10">
    <property type="entry name" value="NADH Oxidase"/>
    <property type="match status" value="2"/>
</dbReference>
<reference evidence="2" key="1">
    <citation type="journal article" date="2019" name="Int. J. Syst. Evol. Microbiol.">
        <title>The Global Catalogue of Microorganisms (GCM) 10K type strain sequencing project: providing services to taxonomists for standard genome sequencing and annotation.</title>
        <authorList>
            <consortium name="The Broad Institute Genomics Platform"/>
            <consortium name="The Broad Institute Genome Sequencing Center for Infectious Disease"/>
            <person name="Wu L."/>
            <person name="Ma J."/>
        </authorList>
    </citation>
    <scope>NUCLEOTIDE SEQUENCE [LARGE SCALE GENOMIC DNA]</scope>
    <source>
        <strain evidence="2">JCM 16546</strain>
    </source>
</reference>
<evidence type="ECO:0008006" key="3">
    <source>
        <dbReference type="Google" id="ProtNLM"/>
    </source>
</evidence>
<dbReference type="SUPFAM" id="SSF55469">
    <property type="entry name" value="FMN-dependent nitroreductase-like"/>
    <property type="match status" value="1"/>
</dbReference>
<dbReference type="InterPro" id="IPR000415">
    <property type="entry name" value="Nitroreductase-like"/>
</dbReference>
<keyword evidence="2" id="KW-1185">Reference proteome</keyword>
<evidence type="ECO:0000313" key="2">
    <source>
        <dbReference type="Proteomes" id="UP001410795"/>
    </source>
</evidence>